<feature type="region of interest" description="Disordered" evidence="1">
    <location>
        <begin position="258"/>
        <end position="375"/>
    </location>
</feature>
<feature type="region of interest" description="Disordered" evidence="1">
    <location>
        <begin position="387"/>
        <end position="476"/>
    </location>
</feature>
<organism evidence="2 3">
    <name type="scientific">Corynespora cassiicola Philippines</name>
    <dbReference type="NCBI Taxonomy" id="1448308"/>
    <lineage>
        <taxon>Eukaryota</taxon>
        <taxon>Fungi</taxon>
        <taxon>Dikarya</taxon>
        <taxon>Ascomycota</taxon>
        <taxon>Pezizomycotina</taxon>
        <taxon>Dothideomycetes</taxon>
        <taxon>Pleosporomycetidae</taxon>
        <taxon>Pleosporales</taxon>
        <taxon>Corynesporascaceae</taxon>
        <taxon>Corynespora</taxon>
    </lineage>
</organism>
<feature type="compositionally biased region" description="Basic and acidic residues" evidence="1">
    <location>
        <begin position="441"/>
        <end position="454"/>
    </location>
</feature>
<dbReference type="OrthoDB" id="2537141at2759"/>
<feature type="compositionally biased region" description="Basic residues" evidence="1">
    <location>
        <begin position="128"/>
        <end position="149"/>
    </location>
</feature>
<evidence type="ECO:0000313" key="2">
    <source>
        <dbReference type="EMBL" id="PSN69674.1"/>
    </source>
</evidence>
<reference evidence="2 3" key="1">
    <citation type="journal article" date="2018" name="Front. Microbiol.">
        <title>Genome-Wide Analysis of Corynespora cassiicola Leaf Fall Disease Putative Effectors.</title>
        <authorList>
            <person name="Lopez D."/>
            <person name="Ribeiro S."/>
            <person name="Label P."/>
            <person name="Fumanal B."/>
            <person name="Venisse J.S."/>
            <person name="Kohler A."/>
            <person name="de Oliveira R.R."/>
            <person name="Labutti K."/>
            <person name="Lipzen A."/>
            <person name="Lail K."/>
            <person name="Bauer D."/>
            <person name="Ohm R.A."/>
            <person name="Barry K.W."/>
            <person name="Spatafora J."/>
            <person name="Grigoriev I.V."/>
            <person name="Martin F.M."/>
            <person name="Pujade-Renaud V."/>
        </authorList>
    </citation>
    <scope>NUCLEOTIDE SEQUENCE [LARGE SCALE GENOMIC DNA]</scope>
    <source>
        <strain evidence="2 3">Philippines</strain>
    </source>
</reference>
<feature type="region of interest" description="Disordered" evidence="1">
    <location>
        <begin position="1"/>
        <end position="162"/>
    </location>
</feature>
<feature type="compositionally biased region" description="Low complexity" evidence="1">
    <location>
        <begin position="76"/>
        <end position="103"/>
    </location>
</feature>
<dbReference type="AlphaFoldDB" id="A0A2T2NW94"/>
<sequence length="661" mass="72855">MDIRKWLDDTILPDQPPSPLHHQRLVPLPRPERREHISRRRRHQPKPGTSDSSILPVRPARKRPLSIEHESDIEPSNSDSICSSASHSAYASSQSCSSGQPYTRRPRRKTRPERYEPVAKDVNERGLHVRRRKKGESKKSKRTSGRNKANKSGSGIVGSFHARNVPADRLTLKPRETLGIFNKGRASSPVRGRGLPDLVFSEMKFLQKHRDQPDAVPRSGMPKKKRKKDHAHAREEEISAYFTTVRPPLAERDVNIQAKEGSSKTKPPHLAQGRRQRSTLTDKAAPTVELPDKESYLGFGSKGPRHESGSYFSWSESVRAPSVSPVRARAGPTIEAGQLDPLYGKKGTDGGDVLHSQPAPPPKPRHMTDSSGGRFEVSSLVPAHHRLSRSHSLPHCTSPPRPTNLVDRAAKSRAAETVASPSSMPPVATAQRKHMQQHCHPPIEEGGEPKDVHSPGRASVHAHTEDDAGHTRNVSGAMKDTEMYTLAELGMLLQECGSAVGLGQQVAVSQEDNTPADYTELPSNGISRSYHQPYSPVHRLPSLRFAEPSSTYRPRVPYLSGPSIYLRQEQRHRAGQQPRLDDEADLEDDYSATGGWHEGGATAGYEDGHWGGQAEGEACGRQRGLAETGRAVRHRADGGEGNVVQADGVMAGGFWRPHRLY</sequence>
<feature type="compositionally biased region" description="Basic residues" evidence="1">
    <location>
        <begin position="36"/>
        <end position="45"/>
    </location>
</feature>
<protein>
    <submittedName>
        <fullName evidence="2">Uncharacterized protein</fullName>
    </submittedName>
</protein>
<feature type="region of interest" description="Disordered" evidence="1">
    <location>
        <begin position="207"/>
        <end position="234"/>
    </location>
</feature>
<proteinExistence type="predicted"/>
<feature type="region of interest" description="Disordered" evidence="1">
    <location>
        <begin position="570"/>
        <end position="623"/>
    </location>
</feature>
<evidence type="ECO:0000256" key="1">
    <source>
        <dbReference type="SAM" id="MobiDB-lite"/>
    </source>
</evidence>
<evidence type="ECO:0000313" key="3">
    <source>
        <dbReference type="Proteomes" id="UP000240883"/>
    </source>
</evidence>
<dbReference type="EMBL" id="KZ678132">
    <property type="protein sequence ID" value="PSN69674.1"/>
    <property type="molecule type" value="Genomic_DNA"/>
</dbReference>
<feature type="compositionally biased region" description="Basic and acidic residues" evidence="1">
    <location>
        <begin position="112"/>
        <end position="127"/>
    </location>
</feature>
<feature type="compositionally biased region" description="Basic residues" evidence="1">
    <location>
        <begin position="221"/>
        <end position="231"/>
    </location>
</feature>
<accession>A0A2T2NW94</accession>
<gene>
    <name evidence="2" type="ORF">BS50DRAFT_293730</name>
</gene>
<keyword evidence="3" id="KW-1185">Reference proteome</keyword>
<dbReference type="Proteomes" id="UP000240883">
    <property type="component" value="Unassembled WGS sequence"/>
</dbReference>
<dbReference type="STRING" id="1448308.A0A2T2NW94"/>
<name>A0A2T2NW94_CORCC</name>